<feature type="binding site" evidence="8">
    <location>
        <position position="60"/>
    </location>
    <ligand>
        <name>Zn(2+)</name>
        <dbReference type="ChEBI" id="CHEBI:29105"/>
        <label>1</label>
        <note>catalytic</note>
    </ligand>
</feature>
<name>A0A1I5BSI5_9FLAO</name>
<dbReference type="GO" id="GO:0042781">
    <property type="term" value="F:3'-tRNA processing endoribonuclease activity"/>
    <property type="evidence" value="ECO:0007669"/>
    <property type="project" value="UniProtKB-UniRule"/>
</dbReference>
<keyword evidence="4 8" id="KW-0479">Metal-binding</keyword>
<dbReference type="HAMAP" id="MF_01818">
    <property type="entry name" value="RNase_Z_BN"/>
    <property type="match status" value="1"/>
</dbReference>
<dbReference type="PANTHER" id="PTHR46018:SF2">
    <property type="entry name" value="ZINC PHOSPHODIESTERASE ELAC PROTEIN 1"/>
    <property type="match status" value="1"/>
</dbReference>
<feature type="active site" description="Proton acceptor" evidence="8">
    <location>
        <position position="64"/>
    </location>
</feature>
<feature type="binding site" evidence="8">
    <location>
        <position position="64"/>
    </location>
    <ligand>
        <name>Zn(2+)</name>
        <dbReference type="ChEBI" id="CHEBI:29105"/>
        <label>2</label>
        <note>catalytic</note>
    </ligand>
</feature>
<evidence type="ECO:0000256" key="7">
    <source>
        <dbReference type="ARBA" id="ARBA00022833"/>
    </source>
</evidence>
<dbReference type="Pfam" id="PF23023">
    <property type="entry name" value="Anti-Pycsar_Apyc1"/>
    <property type="match status" value="1"/>
</dbReference>
<dbReference type="OrthoDB" id="9800940at2"/>
<keyword evidence="3 8" id="KW-0540">Nuclease</keyword>
<comment type="catalytic activity">
    <reaction evidence="8">
        <text>Endonucleolytic cleavage of RNA, removing extra 3' nucleotides from tRNA precursor, generating 3' termini of tRNAs. A 3'-hydroxy group is left at the tRNA terminus and a 5'-phosphoryl group is left at the trailer molecule.</text>
        <dbReference type="EC" id="3.1.26.11"/>
    </reaction>
</comment>
<comment type="subunit">
    <text evidence="1 8">Homodimer.</text>
</comment>
<dbReference type="EC" id="3.1.26.11" evidence="8"/>
<evidence type="ECO:0000256" key="5">
    <source>
        <dbReference type="ARBA" id="ARBA00022759"/>
    </source>
</evidence>
<feature type="binding site" evidence="8">
    <location>
        <position position="62"/>
    </location>
    <ligand>
        <name>Zn(2+)</name>
        <dbReference type="ChEBI" id="CHEBI:29105"/>
        <label>1</label>
        <note>catalytic</note>
    </ligand>
</feature>
<evidence type="ECO:0000313" key="9">
    <source>
        <dbReference type="EMBL" id="SFN77666.1"/>
    </source>
</evidence>
<comment type="cofactor">
    <cofactor evidence="8">
        <name>Zn(2+)</name>
        <dbReference type="ChEBI" id="CHEBI:29105"/>
    </cofactor>
    <text evidence="8">Binds 2 Zn(2+) ions.</text>
</comment>
<dbReference type="Gene3D" id="3.60.15.10">
    <property type="entry name" value="Ribonuclease Z/Hydroxyacylglutathione hydrolase-like"/>
    <property type="match status" value="1"/>
</dbReference>
<sequence>MKLTILGCYAATPRSFTNPTSQVLEIGNHLFLIDCGEGTQVQLRRNKIKFSKINHIFISHLHGDHFYGLVGLISTFMLLNRQNDLHVYGPKGIKEVILLQLKLSKSWTNYPLYFHELTKKTPEVIFDDERVSIETIPLKHRVYTNGFLFREKPGDRKLLINKAKEYKIDVALYKSLKKGKDVIAEDGKLISNALVTADPPEPKSYAYCSDTIYDPGITSQIKGVTALYHESTFLESESHLAEPTQHSTAKQAARIALEAGVGRLILGHYSTRYDTIDFFKKEAESIFSASELADDGLEIILD</sequence>
<dbReference type="InterPro" id="IPR036866">
    <property type="entry name" value="RibonucZ/Hydroxyglut_hydro"/>
</dbReference>
<evidence type="ECO:0000256" key="6">
    <source>
        <dbReference type="ARBA" id="ARBA00022801"/>
    </source>
</evidence>
<evidence type="ECO:0000256" key="1">
    <source>
        <dbReference type="ARBA" id="ARBA00011738"/>
    </source>
</evidence>
<gene>
    <name evidence="8" type="primary">rnz</name>
    <name evidence="9" type="ORF">SAMN05660413_02537</name>
</gene>
<organism evidence="9 10">
    <name type="scientific">Salegentibacter flavus</name>
    <dbReference type="NCBI Taxonomy" id="287099"/>
    <lineage>
        <taxon>Bacteria</taxon>
        <taxon>Pseudomonadati</taxon>
        <taxon>Bacteroidota</taxon>
        <taxon>Flavobacteriia</taxon>
        <taxon>Flavobacteriales</taxon>
        <taxon>Flavobacteriaceae</taxon>
        <taxon>Salegentibacter</taxon>
    </lineage>
</organism>
<dbReference type="NCBIfam" id="NF000801">
    <property type="entry name" value="PRK00055.1-3"/>
    <property type="match status" value="1"/>
</dbReference>
<dbReference type="AlphaFoldDB" id="A0A1I5BSI5"/>
<feature type="binding site" evidence="8">
    <location>
        <position position="210"/>
    </location>
    <ligand>
        <name>Zn(2+)</name>
        <dbReference type="ChEBI" id="CHEBI:29105"/>
        <label>2</label>
        <note>catalytic</note>
    </ligand>
</feature>
<evidence type="ECO:0000256" key="2">
    <source>
        <dbReference type="ARBA" id="ARBA00022694"/>
    </source>
</evidence>
<dbReference type="Proteomes" id="UP000199153">
    <property type="component" value="Unassembled WGS sequence"/>
</dbReference>
<keyword evidence="2 8" id="KW-0819">tRNA processing</keyword>
<feature type="binding site" evidence="8">
    <location>
        <position position="140"/>
    </location>
    <ligand>
        <name>Zn(2+)</name>
        <dbReference type="ChEBI" id="CHEBI:29105"/>
        <label>1</label>
        <note>catalytic</note>
    </ligand>
</feature>
<keyword evidence="10" id="KW-1185">Reference proteome</keyword>
<evidence type="ECO:0000256" key="3">
    <source>
        <dbReference type="ARBA" id="ARBA00022722"/>
    </source>
</evidence>
<dbReference type="SUPFAM" id="SSF56281">
    <property type="entry name" value="Metallo-hydrolase/oxidoreductase"/>
    <property type="match status" value="1"/>
</dbReference>
<dbReference type="InterPro" id="IPR013471">
    <property type="entry name" value="RNase_Z/BN"/>
</dbReference>
<comment type="similarity">
    <text evidence="8">Belongs to the RNase Z family.</text>
</comment>
<keyword evidence="6 8" id="KW-0378">Hydrolase</keyword>
<keyword evidence="7 8" id="KW-0862">Zinc</keyword>
<feature type="binding site" evidence="8">
    <location>
        <position position="268"/>
    </location>
    <ligand>
        <name>Zn(2+)</name>
        <dbReference type="ChEBI" id="CHEBI:29105"/>
        <label>2</label>
        <note>catalytic</note>
    </ligand>
</feature>
<dbReference type="EMBL" id="FOVL01000016">
    <property type="protein sequence ID" value="SFN77666.1"/>
    <property type="molecule type" value="Genomic_DNA"/>
</dbReference>
<dbReference type="CDD" id="cd07717">
    <property type="entry name" value="RNaseZ_ZiPD-like_MBL-fold"/>
    <property type="match status" value="1"/>
</dbReference>
<feature type="binding site" evidence="8">
    <location>
        <position position="65"/>
    </location>
    <ligand>
        <name>Zn(2+)</name>
        <dbReference type="ChEBI" id="CHEBI:29105"/>
        <label>2</label>
        <note>catalytic</note>
    </ligand>
</feature>
<dbReference type="NCBIfam" id="TIGR02651">
    <property type="entry name" value="RNase_Z"/>
    <property type="match status" value="1"/>
</dbReference>
<evidence type="ECO:0000256" key="8">
    <source>
        <dbReference type="HAMAP-Rule" id="MF_01818"/>
    </source>
</evidence>
<evidence type="ECO:0000256" key="4">
    <source>
        <dbReference type="ARBA" id="ARBA00022723"/>
    </source>
</evidence>
<dbReference type="GO" id="GO:0008270">
    <property type="term" value="F:zinc ion binding"/>
    <property type="evidence" value="ECO:0007669"/>
    <property type="project" value="UniProtKB-UniRule"/>
</dbReference>
<feature type="binding site" evidence="8">
    <location>
        <position position="210"/>
    </location>
    <ligand>
        <name>Zn(2+)</name>
        <dbReference type="ChEBI" id="CHEBI:29105"/>
        <label>1</label>
        <note>catalytic</note>
    </ligand>
</feature>
<dbReference type="PANTHER" id="PTHR46018">
    <property type="entry name" value="ZINC PHOSPHODIESTERASE ELAC PROTEIN 1"/>
    <property type="match status" value="1"/>
</dbReference>
<dbReference type="RefSeq" id="WP_093410328.1">
    <property type="nucleotide sequence ID" value="NZ_FOVL01000016.1"/>
</dbReference>
<dbReference type="STRING" id="287099.SAMN05660413_02537"/>
<comment type="function">
    <text evidence="8">Zinc phosphodiesterase, which displays some tRNA 3'-processing endonuclease activity. Probably involved in tRNA maturation, by removing a 3'-trailer from precursor tRNA.</text>
</comment>
<keyword evidence="5 8" id="KW-0255">Endonuclease</keyword>
<evidence type="ECO:0000313" key="10">
    <source>
        <dbReference type="Proteomes" id="UP000199153"/>
    </source>
</evidence>
<protein>
    <recommendedName>
        <fullName evidence="8">Ribonuclease Z</fullName>
        <shortName evidence="8">RNase Z</shortName>
        <ecNumber evidence="8">3.1.26.11</ecNumber>
    </recommendedName>
    <alternativeName>
        <fullName evidence="8">tRNA 3 endonuclease</fullName>
    </alternativeName>
    <alternativeName>
        <fullName evidence="8">tRNase Z</fullName>
    </alternativeName>
</protein>
<accession>A0A1I5BSI5</accession>
<proteinExistence type="inferred from homology"/>
<reference evidence="9 10" key="1">
    <citation type="submission" date="2016-10" db="EMBL/GenBank/DDBJ databases">
        <authorList>
            <person name="de Groot N.N."/>
        </authorList>
    </citation>
    <scope>NUCLEOTIDE SEQUENCE [LARGE SCALE GENOMIC DNA]</scope>
    <source>
        <strain evidence="9 10">DSM 17794</strain>
    </source>
</reference>